<reference evidence="3 4" key="1">
    <citation type="submission" date="2020-01" db="EMBL/GenBank/DDBJ databases">
        <title>Genome analysis of Anaerocolumna sp. CBA3638.</title>
        <authorList>
            <person name="Kim J."/>
            <person name="Roh S.W."/>
        </authorList>
    </citation>
    <scope>NUCLEOTIDE SEQUENCE [LARGE SCALE GENOMIC DNA]</scope>
    <source>
        <strain evidence="3 4">CBA3638</strain>
    </source>
</reference>
<dbReference type="Gene3D" id="1.10.10.2520">
    <property type="entry name" value="Cell wall hydrolase SleB, domain 1"/>
    <property type="match status" value="1"/>
</dbReference>
<dbReference type="RefSeq" id="WP_161839928.1">
    <property type="nucleotide sequence ID" value="NZ_CP048000.1"/>
</dbReference>
<evidence type="ECO:0000313" key="4">
    <source>
        <dbReference type="Proteomes" id="UP000464314"/>
    </source>
</evidence>
<protein>
    <submittedName>
        <fullName evidence="3">LysM peptidoglycan-binding domain-containing protein</fullName>
    </submittedName>
</protein>
<evidence type="ECO:0000313" key="3">
    <source>
        <dbReference type="EMBL" id="QHQ63107.1"/>
    </source>
</evidence>
<evidence type="ECO:0000259" key="2">
    <source>
        <dbReference type="PROSITE" id="PS51782"/>
    </source>
</evidence>
<dbReference type="Pfam" id="PF07486">
    <property type="entry name" value="Hydrolase_2"/>
    <property type="match status" value="1"/>
</dbReference>
<feature type="domain" description="LysM" evidence="2">
    <location>
        <begin position="28"/>
        <end position="71"/>
    </location>
</feature>
<feature type="domain" description="LysM" evidence="2">
    <location>
        <begin position="74"/>
        <end position="117"/>
    </location>
</feature>
<dbReference type="Gene3D" id="3.10.350.10">
    <property type="entry name" value="LysM domain"/>
    <property type="match status" value="2"/>
</dbReference>
<dbReference type="Pfam" id="PF01476">
    <property type="entry name" value="LysM"/>
    <property type="match status" value="2"/>
</dbReference>
<dbReference type="InterPro" id="IPR011105">
    <property type="entry name" value="Cell_wall_hydrolase_SleB"/>
</dbReference>
<dbReference type="PANTHER" id="PTHR33734:SF22">
    <property type="entry name" value="MEMBRANE-BOUND LYTIC MUREIN TRANSGLYCOSYLASE D"/>
    <property type="match status" value="1"/>
</dbReference>
<accession>A0A6P1TRY1</accession>
<dbReference type="EMBL" id="CP048000">
    <property type="protein sequence ID" value="QHQ63107.1"/>
    <property type="molecule type" value="Genomic_DNA"/>
</dbReference>
<name>A0A6P1TRY1_9FIRM</name>
<dbReference type="Gene3D" id="6.20.240.60">
    <property type="match status" value="1"/>
</dbReference>
<dbReference type="GO" id="GO:0008932">
    <property type="term" value="F:lytic endotransglycosylase activity"/>
    <property type="evidence" value="ECO:0007669"/>
    <property type="project" value="TreeGrafter"/>
</dbReference>
<dbReference type="InterPro" id="IPR042047">
    <property type="entry name" value="SleB_dom1"/>
</dbReference>
<keyword evidence="1" id="KW-0732">Signal</keyword>
<feature type="signal peptide" evidence="1">
    <location>
        <begin position="1"/>
        <end position="27"/>
    </location>
</feature>
<dbReference type="GO" id="GO:0016787">
    <property type="term" value="F:hydrolase activity"/>
    <property type="evidence" value="ECO:0007669"/>
    <property type="project" value="InterPro"/>
</dbReference>
<dbReference type="SUPFAM" id="SSF54106">
    <property type="entry name" value="LysM domain"/>
    <property type="match status" value="2"/>
</dbReference>
<organism evidence="3 4">
    <name type="scientific">Anaerocolumna sedimenticola</name>
    <dbReference type="NCBI Taxonomy" id="2696063"/>
    <lineage>
        <taxon>Bacteria</taxon>
        <taxon>Bacillati</taxon>
        <taxon>Bacillota</taxon>
        <taxon>Clostridia</taxon>
        <taxon>Lachnospirales</taxon>
        <taxon>Lachnospiraceae</taxon>
        <taxon>Anaerocolumna</taxon>
    </lineage>
</organism>
<dbReference type="InterPro" id="IPR018392">
    <property type="entry name" value="LysM"/>
</dbReference>
<keyword evidence="4" id="KW-1185">Reference proteome</keyword>
<dbReference type="PROSITE" id="PS51782">
    <property type="entry name" value="LYSM"/>
    <property type="match status" value="2"/>
</dbReference>
<gene>
    <name evidence="3" type="ORF">Ana3638_21935</name>
</gene>
<sequence>MKRFRKAAVFAFGLILSITISSTTASAADYTILKNDTLYKIGRLFDTPVKTIKSDNNLKTNTLYPGQVIDVKAKTYKVKKGDTLFLIAKKSNVNVASLRRANNKWNDKLKPGQKLILPASKSTSKTKKASVKASTFSTKAKTYASNSKAVISYTQKELDLLARLITAEATGQPYNAMVGVGAVVVNRVQSPDWPNTITKVINHVAGDYYQFTPVKNGYINKPASQTAIKAAKAALKGSDPSKGAMFYFDNTSTNAWLWSKPITARYGIMVFVK</sequence>
<proteinExistence type="predicted"/>
<dbReference type="KEGG" id="anr:Ana3638_21935"/>
<dbReference type="AlphaFoldDB" id="A0A6P1TRY1"/>
<feature type="chain" id="PRO_5026784240" evidence="1">
    <location>
        <begin position="28"/>
        <end position="273"/>
    </location>
</feature>
<dbReference type="SMART" id="SM00257">
    <property type="entry name" value="LysM"/>
    <property type="match status" value="2"/>
</dbReference>
<evidence type="ECO:0000256" key="1">
    <source>
        <dbReference type="SAM" id="SignalP"/>
    </source>
</evidence>
<dbReference type="Proteomes" id="UP000464314">
    <property type="component" value="Chromosome"/>
</dbReference>
<dbReference type="InterPro" id="IPR036779">
    <property type="entry name" value="LysM_dom_sf"/>
</dbReference>
<dbReference type="PANTHER" id="PTHR33734">
    <property type="entry name" value="LYSM DOMAIN-CONTAINING GPI-ANCHORED PROTEIN 2"/>
    <property type="match status" value="1"/>
</dbReference>
<dbReference type="CDD" id="cd00118">
    <property type="entry name" value="LysM"/>
    <property type="match status" value="2"/>
</dbReference>